<dbReference type="OrthoDB" id="9814002at2"/>
<dbReference type="AlphaFoldDB" id="A0A1M4V7B9"/>
<dbReference type="PANTHER" id="PTHR33446">
    <property type="entry name" value="PROTEIN TONB-RELATED"/>
    <property type="match status" value="1"/>
</dbReference>
<dbReference type="GO" id="GO:0055085">
    <property type="term" value="P:transmembrane transport"/>
    <property type="evidence" value="ECO:0007669"/>
    <property type="project" value="InterPro"/>
</dbReference>
<accession>A0A1M4V7B9</accession>
<keyword evidence="4" id="KW-1185">Reference proteome</keyword>
<dbReference type="RefSeq" id="WP_033886695.1">
    <property type="nucleotide sequence ID" value="NZ_FQVD01000004.1"/>
</dbReference>
<evidence type="ECO:0000256" key="1">
    <source>
        <dbReference type="SAM" id="SignalP"/>
    </source>
</evidence>
<dbReference type="Gene3D" id="3.30.1150.10">
    <property type="match status" value="1"/>
</dbReference>
<evidence type="ECO:0000313" key="3">
    <source>
        <dbReference type="EMBL" id="SHE64849.1"/>
    </source>
</evidence>
<proteinExistence type="predicted"/>
<dbReference type="InterPro" id="IPR051045">
    <property type="entry name" value="TonB-dependent_transducer"/>
</dbReference>
<protein>
    <submittedName>
        <fullName evidence="3">TonB family C-terminal domain-containing protein</fullName>
    </submittedName>
</protein>
<dbReference type="GO" id="GO:0031992">
    <property type="term" value="F:energy transducer activity"/>
    <property type="evidence" value="ECO:0007669"/>
    <property type="project" value="TreeGrafter"/>
</dbReference>
<sequence length="292" mass="33016">MNKQTTNSSKWLFLLLFMFTIPCTFAQKMDDQLLDSAEVMPLFPGGNSKMVQYLRIPVSEVTSMAGEVQQYPIIQFIVEKEGKITNAKIVRSVASSIDEAALKLVEDMPTWIPGEQKGKKVRVRMSVPVFTIFKSSLKQEEQERNKKYERAGDGLGARALLIIDNVDVGSDFRIDYINIESIKDFKVLKGKEALELYGEKGKNGVILIKLKSLKEMKGMTVGKKVAEMLKDKGISKKTQIVYCLDGNQLPPEVSEIISKNEYNEKTDFIAIKEIKKGIAYVTFKNNSSFYIR</sequence>
<dbReference type="Pfam" id="PF03544">
    <property type="entry name" value="TonB_C"/>
    <property type="match status" value="1"/>
</dbReference>
<dbReference type="InterPro" id="IPR037682">
    <property type="entry name" value="TonB_C"/>
</dbReference>
<evidence type="ECO:0000313" key="4">
    <source>
        <dbReference type="Proteomes" id="UP000184436"/>
    </source>
</evidence>
<feature type="chain" id="PRO_5030031125" evidence="1">
    <location>
        <begin position="27"/>
        <end position="292"/>
    </location>
</feature>
<name>A0A1M4V7B9_9BACE</name>
<dbReference type="EMBL" id="FQVD01000004">
    <property type="protein sequence ID" value="SHE64849.1"/>
    <property type="molecule type" value="Genomic_DNA"/>
</dbReference>
<feature type="signal peptide" evidence="1">
    <location>
        <begin position="1"/>
        <end position="26"/>
    </location>
</feature>
<dbReference type="STRING" id="871325.SAMN05444349_104119"/>
<dbReference type="GO" id="GO:0098797">
    <property type="term" value="C:plasma membrane protein complex"/>
    <property type="evidence" value="ECO:0007669"/>
    <property type="project" value="TreeGrafter"/>
</dbReference>
<gene>
    <name evidence="3" type="ORF">SAMN05444349_104119</name>
</gene>
<reference evidence="3 4" key="1">
    <citation type="submission" date="2016-11" db="EMBL/GenBank/DDBJ databases">
        <authorList>
            <person name="Jaros S."/>
            <person name="Januszkiewicz K."/>
            <person name="Wedrychowicz H."/>
        </authorList>
    </citation>
    <scope>NUCLEOTIDE SEQUENCE [LARGE SCALE GENOMIC DNA]</scope>
    <source>
        <strain evidence="3 4">DSM 26883</strain>
    </source>
</reference>
<dbReference type="Proteomes" id="UP000184436">
    <property type="component" value="Unassembled WGS sequence"/>
</dbReference>
<evidence type="ECO:0000259" key="2">
    <source>
        <dbReference type="Pfam" id="PF03544"/>
    </source>
</evidence>
<keyword evidence="1" id="KW-0732">Signal</keyword>
<dbReference type="PANTHER" id="PTHR33446:SF2">
    <property type="entry name" value="PROTEIN TONB"/>
    <property type="match status" value="1"/>
</dbReference>
<feature type="domain" description="TonB C-terminal" evidence="2">
    <location>
        <begin position="73"/>
        <end position="129"/>
    </location>
</feature>
<organism evidence="3 4">
    <name type="scientific">Bacteroides faecichinchillae</name>
    <dbReference type="NCBI Taxonomy" id="871325"/>
    <lineage>
        <taxon>Bacteria</taxon>
        <taxon>Pseudomonadati</taxon>
        <taxon>Bacteroidota</taxon>
        <taxon>Bacteroidia</taxon>
        <taxon>Bacteroidales</taxon>
        <taxon>Bacteroidaceae</taxon>
        <taxon>Bacteroides</taxon>
    </lineage>
</organism>
<dbReference type="SUPFAM" id="SSF74653">
    <property type="entry name" value="TolA/TonB C-terminal domain"/>
    <property type="match status" value="1"/>
</dbReference>